<reference evidence="2 3" key="1">
    <citation type="submission" date="2019-07" db="EMBL/GenBank/DDBJ databases">
        <authorList>
            <person name="Park Y.J."/>
            <person name="Jeong S.E."/>
            <person name="Jung H.S."/>
        </authorList>
    </citation>
    <scope>NUCLEOTIDE SEQUENCE [LARGE SCALE GENOMIC DNA]</scope>
    <source>
        <strain evidence="3">P16(2019)</strain>
    </source>
</reference>
<dbReference type="InterPro" id="IPR007263">
    <property type="entry name" value="DCC1-like"/>
</dbReference>
<evidence type="ECO:0000313" key="3">
    <source>
        <dbReference type="Proteomes" id="UP000318521"/>
    </source>
</evidence>
<organism evidence="2 3">
    <name type="scientific">Alkalicoccobacillus porphyridii</name>
    <dbReference type="NCBI Taxonomy" id="2597270"/>
    <lineage>
        <taxon>Bacteria</taxon>
        <taxon>Bacillati</taxon>
        <taxon>Bacillota</taxon>
        <taxon>Bacilli</taxon>
        <taxon>Bacillales</taxon>
        <taxon>Bacillaceae</taxon>
        <taxon>Alkalicoccobacillus</taxon>
    </lineage>
</organism>
<dbReference type="OrthoDB" id="9785438at2"/>
<dbReference type="Proteomes" id="UP000318521">
    <property type="component" value="Unassembled WGS sequence"/>
</dbReference>
<comment type="caution">
    <text evidence="2">The sequence shown here is derived from an EMBL/GenBank/DDBJ whole genome shotgun (WGS) entry which is preliminary data.</text>
</comment>
<dbReference type="GO" id="GO:0015035">
    <property type="term" value="F:protein-disulfide reductase activity"/>
    <property type="evidence" value="ECO:0007669"/>
    <property type="project" value="InterPro"/>
</dbReference>
<feature type="transmembrane region" description="Helical" evidence="1">
    <location>
        <begin position="76"/>
        <end position="95"/>
    </location>
</feature>
<keyword evidence="1" id="KW-0812">Transmembrane</keyword>
<protein>
    <submittedName>
        <fullName evidence="2">DUF393 domain-containing protein</fullName>
    </submittedName>
</protein>
<evidence type="ECO:0000313" key="2">
    <source>
        <dbReference type="EMBL" id="TSB45529.1"/>
    </source>
</evidence>
<dbReference type="EMBL" id="VLXZ01000010">
    <property type="protein sequence ID" value="TSB45529.1"/>
    <property type="molecule type" value="Genomic_DNA"/>
</dbReference>
<dbReference type="Pfam" id="PF04134">
    <property type="entry name" value="DCC1-like"/>
    <property type="match status" value="1"/>
</dbReference>
<sequence length="123" mass="14727">MSSKHLILFDAECPLCQSIKTFVTKMDWLNRLEWYPLQEIHHTKYRFLKNRNIYDEIHMITANNEIKTGFYTVRKILLNLPLTAGIGLILFIPFIDKLGVSLYQFISTNRYEWFGRLEDYPSY</sequence>
<keyword evidence="1" id="KW-1133">Transmembrane helix</keyword>
<dbReference type="RefSeq" id="WP_143849718.1">
    <property type="nucleotide sequence ID" value="NZ_VLXZ01000010.1"/>
</dbReference>
<keyword evidence="3" id="KW-1185">Reference proteome</keyword>
<dbReference type="AlphaFoldDB" id="A0A553ZVN3"/>
<accession>A0A553ZVN3</accession>
<name>A0A553ZVN3_9BACI</name>
<keyword evidence="1" id="KW-0472">Membrane</keyword>
<proteinExistence type="predicted"/>
<gene>
    <name evidence="2" type="ORF">FN960_15265</name>
</gene>
<evidence type="ECO:0000256" key="1">
    <source>
        <dbReference type="SAM" id="Phobius"/>
    </source>
</evidence>